<comment type="subcellular location">
    <subcellularLocation>
        <location evidence="3">Cytoplasm</location>
    </subcellularLocation>
</comment>
<evidence type="ECO:0000256" key="1">
    <source>
        <dbReference type="ARBA" id="ARBA00022988"/>
    </source>
</evidence>
<dbReference type="AlphaFoldDB" id="A0AAE3IHN8"/>
<comment type="similarity">
    <text evidence="3">Belongs to the UreF family.</text>
</comment>
<evidence type="ECO:0000313" key="5">
    <source>
        <dbReference type="Proteomes" id="UP001208131"/>
    </source>
</evidence>
<dbReference type="RefSeq" id="WP_267300814.1">
    <property type="nucleotide sequence ID" value="NZ_JAOQJZ010000005.1"/>
</dbReference>
<keyword evidence="2 3" id="KW-0143">Chaperone</keyword>
<dbReference type="EMBL" id="JAOQJZ010000005">
    <property type="protein sequence ID" value="MCU6705487.1"/>
    <property type="molecule type" value="Genomic_DNA"/>
</dbReference>
<keyword evidence="1 3" id="KW-0996">Nickel insertion</keyword>
<comment type="subunit">
    <text evidence="3">UreD, UreF and UreG form a complex that acts as a GTP-hydrolysis-dependent molecular chaperone, activating the urease apoprotein by helping to assemble the nickel containing metallocenter of UreC. The UreE protein probably delivers the nickel.</text>
</comment>
<dbReference type="GO" id="GO:0005737">
    <property type="term" value="C:cytoplasm"/>
    <property type="evidence" value="ECO:0007669"/>
    <property type="project" value="UniProtKB-SubCell"/>
</dbReference>
<sequence length="224" mass="24719">MTDTAGLMHILQICDSLFPVGAFTLSNGLETYVQHDIITSPKGLEEYLHSYISVLPYNELGAAAAAYNADEKELCRLDEIYSAAKTPFEIRSGSEKVTRRFFKICNNGRESFTGLYKSLTEQGICKGHQCIAYGLYMRDNGIELSEGLAVYGYSICSAIVTNCVKLVPLSQLAGQKILGESFELISSASEKALFTDINDIGISGAGFDLRAMQHERLYSRQYMS</sequence>
<dbReference type="InterPro" id="IPR038277">
    <property type="entry name" value="UreF_sf"/>
</dbReference>
<gene>
    <name evidence="3" type="primary">ureF</name>
    <name evidence="4" type="ORF">OCV57_06055</name>
</gene>
<dbReference type="Proteomes" id="UP001208131">
    <property type="component" value="Unassembled WGS sequence"/>
</dbReference>
<dbReference type="Pfam" id="PF01730">
    <property type="entry name" value="UreF"/>
    <property type="match status" value="1"/>
</dbReference>
<evidence type="ECO:0000256" key="3">
    <source>
        <dbReference type="HAMAP-Rule" id="MF_01385"/>
    </source>
</evidence>
<dbReference type="InterPro" id="IPR002639">
    <property type="entry name" value="UreF"/>
</dbReference>
<dbReference type="Gene3D" id="1.10.4190.10">
    <property type="entry name" value="Urease accessory protein UreF"/>
    <property type="match status" value="1"/>
</dbReference>
<name>A0AAE3IHN8_9FIRM</name>
<dbReference type="PIRSF" id="PIRSF009467">
    <property type="entry name" value="Ureas_acces_UreF"/>
    <property type="match status" value="1"/>
</dbReference>
<keyword evidence="5" id="KW-1185">Reference proteome</keyword>
<comment type="function">
    <text evidence="3">Required for maturation of urease via the functional incorporation of the urease nickel metallocenter.</text>
</comment>
<accession>A0AAE3IHN8</accession>
<organism evidence="4 5">
    <name type="scientific">Hominimerdicola aceti</name>
    <dbReference type="NCBI Taxonomy" id="2981726"/>
    <lineage>
        <taxon>Bacteria</taxon>
        <taxon>Bacillati</taxon>
        <taxon>Bacillota</taxon>
        <taxon>Clostridia</taxon>
        <taxon>Eubacteriales</taxon>
        <taxon>Oscillospiraceae</taxon>
        <taxon>Hominimerdicola</taxon>
    </lineage>
</organism>
<keyword evidence="3" id="KW-0963">Cytoplasm</keyword>
<protein>
    <recommendedName>
        <fullName evidence="3">Urease accessory protein UreF</fullName>
    </recommendedName>
</protein>
<dbReference type="PANTHER" id="PTHR33620">
    <property type="entry name" value="UREASE ACCESSORY PROTEIN F"/>
    <property type="match status" value="1"/>
</dbReference>
<evidence type="ECO:0000313" key="4">
    <source>
        <dbReference type="EMBL" id="MCU6705487.1"/>
    </source>
</evidence>
<evidence type="ECO:0000256" key="2">
    <source>
        <dbReference type="ARBA" id="ARBA00023186"/>
    </source>
</evidence>
<reference evidence="4 5" key="1">
    <citation type="journal article" date="2021" name="ISME Commun">
        <title>Automated analysis of genomic sequences facilitates high-throughput and comprehensive description of bacteria.</title>
        <authorList>
            <person name="Hitch T.C.A."/>
        </authorList>
    </citation>
    <scope>NUCLEOTIDE SEQUENCE [LARGE SCALE GENOMIC DNA]</scope>
    <source>
        <strain evidence="4 5">Sanger_31</strain>
    </source>
</reference>
<proteinExistence type="inferred from homology"/>
<dbReference type="PANTHER" id="PTHR33620:SF1">
    <property type="entry name" value="UREASE ACCESSORY PROTEIN F"/>
    <property type="match status" value="1"/>
</dbReference>
<comment type="caution">
    <text evidence="4">The sequence shown here is derived from an EMBL/GenBank/DDBJ whole genome shotgun (WGS) entry which is preliminary data.</text>
</comment>
<dbReference type="GO" id="GO:0016151">
    <property type="term" value="F:nickel cation binding"/>
    <property type="evidence" value="ECO:0007669"/>
    <property type="project" value="UniProtKB-UniRule"/>
</dbReference>
<dbReference type="HAMAP" id="MF_01385">
    <property type="entry name" value="UreF"/>
    <property type="match status" value="1"/>
</dbReference>